<feature type="region of interest" description="Disordered" evidence="1">
    <location>
        <begin position="1"/>
        <end position="33"/>
    </location>
</feature>
<organism evidence="3 4">
    <name type="scientific">Lagenidium giganteum</name>
    <dbReference type="NCBI Taxonomy" id="4803"/>
    <lineage>
        <taxon>Eukaryota</taxon>
        <taxon>Sar</taxon>
        <taxon>Stramenopiles</taxon>
        <taxon>Oomycota</taxon>
        <taxon>Peronosporomycetes</taxon>
        <taxon>Pythiales</taxon>
        <taxon>Pythiaceae</taxon>
    </lineage>
</organism>
<proteinExistence type="predicted"/>
<evidence type="ECO:0000313" key="3">
    <source>
        <dbReference type="EMBL" id="DAZ96913.1"/>
    </source>
</evidence>
<protein>
    <submittedName>
        <fullName evidence="3">Uncharacterized protein</fullName>
    </submittedName>
</protein>
<keyword evidence="2" id="KW-0472">Membrane</keyword>
<feature type="transmembrane region" description="Helical" evidence="2">
    <location>
        <begin position="760"/>
        <end position="785"/>
    </location>
</feature>
<evidence type="ECO:0000256" key="2">
    <source>
        <dbReference type="SAM" id="Phobius"/>
    </source>
</evidence>
<reference evidence="3" key="2">
    <citation type="journal article" date="2023" name="Microbiol Resour">
        <title>Decontamination and Annotation of the Draft Genome Sequence of the Oomycete Lagenidium giganteum ARSEF 373.</title>
        <authorList>
            <person name="Morgan W.R."/>
            <person name="Tartar A."/>
        </authorList>
    </citation>
    <scope>NUCLEOTIDE SEQUENCE</scope>
    <source>
        <strain evidence="3">ARSEF 373</strain>
    </source>
</reference>
<dbReference type="Proteomes" id="UP001146120">
    <property type="component" value="Unassembled WGS sequence"/>
</dbReference>
<keyword evidence="4" id="KW-1185">Reference proteome</keyword>
<reference evidence="3" key="1">
    <citation type="submission" date="2022-11" db="EMBL/GenBank/DDBJ databases">
        <authorList>
            <person name="Morgan W.R."/>
            <person name="Tartar A."/>
        </authorList>
    </citation>
    <scope>NUCLEOTIDE SEQUENCE</scope>
    <source>
        <strain evidence="3">ARSEF 373</strain>
    </source>
</reference>
<dbReference type="AlphaFoldDB" id="A0AAV2YU58"/>
<feature type="region of interest" description="Disordered" evidence="1">
    <location>
        <begin position="1040"/>
        <end position="1066"/>
    </location>
</feature>
<feature type="transmembrane region" description="Helical" evidence="2">
    <location>
        <begin position="854"/>
        <end position="872"/>
    </location>
</feature>
<feature type="transmembrane region" description="Helical" evidence="2">
    <location>
        <begin position="797"/>
        <end position="818"/>
    </location>
</feature>
<feature type="compositionally biased region" description="Low complexity" evidence="1">
    <location>
        <begin position="1"/>
        <end position="11"/>
    </location>
</feature>
<evidence type="ECO:0000313" key="4">
    <source>
        <dbReference type="Proteomes" id="UP001146120"/>
    </source>
</evidence>
<name>A0AAV2YU58_9STRA</name>
<gene>
    <name evidence="3" type="ORF">N0F65_008924</name>
</gene>
<feature type="transmembrane region" description="Helical" evidence="2">
    <location>
        <begin position="922"/>
        <end position="941"/>
    </location>
</feature>
<keyword evidence="2" id="KW-0812">Transmembrane</keyword>
<dbReference type="EMBL" id="DAKRPA010000152">
    <property type="protein sequence ID" value="DAZ96913.1"/>
    <property type="molecule type" value="Genomic_DNA"/>
</dbReference>
<comment type="caution">
    <text evidence="3">The sequence shown here is derived from an EMBL/GenBank/DDBJ whole genome shotgun (WGS) entry which is preliminary data.</text>
</comment>
<accession>A0AAV2YU58</accession>
<keyword evidence="2" id="KW-1133">Transmembrane helix</keyword>
<sequence>MALNAVAPAGVAGDGDTRAAGGGGSGPDQSIVRSPQAQGERYRWLAHAILIAQALWALIVPIKNVVLLPFPSLIDDSIDVHHLASYGGMHTSANPDIYNAAQVLSLLDQVLNITLVNDLVRSKLEQKGDFVIDDLAPALTPEQHHILGVYYGLVLQSSEVFAGTLTPRTETVWLSDTGTEVTITCAPEDTFLQGMRCTNSDGTLCDDSSFDNAVPKQGTLLKPVDLRSMCANKAVGWHNSVGLLTLVDFFHQIMRQVFQKTDWKQALMQYQSADLVYNAFGLDVQLDARGRLILASESDLWKNDGAYVSKTMKHSFSSYATTELLLGYVYTRSFVIDLVQQTLMTKNLRNASMNKVDVNDLFRQRVLSVLQANNLSVQVTIVPSAAIWHFARYPNSYYSYMTPEIRGDTVALDYKVIGAYHTGFNGMKFDYVHNMMAVWKLAEQPMEKSRATVTAAFEKEPRFADWFRHFEVNPDYGLVPAVQRLFGPMVEDCYRGLIRKIAQVVWAMALHVQPAMNHLAYTGMADGGDPGTWAINQILVTELIGENPYGHRVRIPYVRATLAPDTGNAWPMVPLLHAFVAVHDEPFVVERLMAELNRTYPLLIEIERGTTNFHDVVMCPVGKHPSFIVADSDDKETMYKKIFPALRALVTEITAISARMQSEVAAMAIPEAFVSLNRSHPIFKFEGSPVYWVNQALSIGLIRLTTKEAPKAENLAVFNASIVCYDTIELRYLNQSQRCWNELGSATKILSLIDSNGLRVVLFSMWSMGLILNLTAPCVALGYGYRLWNSWNLSGRMPIPLLLALSLNIQGIGLLNLLECKVMALSAYPLISRCHLPSDMIFFQNPDQRSVNTWWIEGVVALALTWFVGLGMELARYRIHLKRFNMWYYKSGSYMRNANLVLIYVVRMSMPLEMNDYNRGVLKLFVSCVLATVLGCLIVRVSPCFEPALHNPTDELSQLLQDGGFERQWFGILGQSPSGWCHLGLLYEGWMVVERDGQALGMTCSRYLDFLEPKTTKTKHFNARVFAATTGTYQREAAQRRQKETQTWGSTKHSSADDEEPGKRRYLSAKLPRVKIFPLKGKPE</sequence>
<evidence type="ECO:0000256" key="1">
    <source>
        <dbReference type="SAM" id="MobiDB-lite"/>
    </source>
</evidence>